<proteinExistence type="predicted"/>
<dbReference type="InterPro" id="IPR036282">
    <property type="entry name" value="Glutathione-S-Trfase_C_sf"/>
</dbReference>
<evidence type="ECO:0000313" key="4">
    <source>
        <dbReference type="Proteomes" id="UP000734218"/>
    </source>
</evidence>
<evidence type="ECO:0000256" key="1">
    <source>
        <dbReference type="SAM" id="MobiDB-lite"/>
    </source>
</evidence>
<keyword evidence="4" id="KW-1185">Reference proteome</keyword>
<reference evidence="3 4" key="1">
    <citation type="submission" date="2020-03" db="EMBL/GenBank/DDBJ databases">
        <title>Genomic Encyclopedia of Type Strains, Phase IV (KMG-IV): sequencing the most valuable type-strain genomes for metagenomic binning, comparative biology and taxonomic classification.</title>
        <authorList>
            <person name="Goeker M."/>
        </authorList>
    </citation>
    <scope>NUCLEOTIDE SEQUENCE [LARGE SCALE GENOMIC DNA]</scope>
    <source>
        <strain evidence="3 4">DSM 27651</strain>
    </source>
</reference>
<dbReference type="EMBL" id="JAATJE010000002">
    <property type="protein sequence ID" value="NJC35003.1"/>
    <property type="molecule type" value="Genomic_DNA"/>
</dbReference>
<dbReference type="SFLD" id="SFLDS00019">
    <property type="entry name" value="Glutathione_Transferase_(cytos"/>
    <property type="match status" value="1"/>
</dbReference>
<feature type="domain" description="GST C-terminal" evidence="2">
    <location>
        <begin position="171"/>
        <end position="295"/>
    </location>
</feature>
<protein>
    <submittedName>
        <fullName evidence="3">Glutathione S-transferase</fullName>
    </submittedName>
</protein>
<dbReference type="SFLD" id="SFLDG01148">
    <property type="entry name" value="Xi_(cytGST)"/>
    <property type="match status" value="1"/>
</dbReference>
<feature type="region of interest" description="Disordered" evidence="1">
    <location>
        <begin position="1"/>
        <end position="24"/>
    </location>
</feature>
<gene>
    <name evidence="3" type="ORF">GGR88_002517</name>
</gene>
<dbReference type="SUPFAM" id="SSF47616">
    <property type="entry name" value="GST C-terminal domain-like"/>
    <property type="match status" value="1"/>
</dbReference>
<dbReference type="RefSeq" id="WP_167955502.1">
    <property type="nucleotide sequence ID" value="NZ_JAATJE010000002.1"/>
</dbReference>
<comment type="caution">
    <text evidence="3">The sequence shown here is derived from an EMBL/GenBank/DDBJ whole genome shotgun (WGS) entry which is preliminary data.</text>
</comment>
<dbReference type="InterPro" id="IPR016639">
    <property type="entry name" value="GST_Omega/GSH"/>
</dbReference>
<feature type="compositionally biased region" description="Basic and acidic residues" evidence="1">
    <location>
        <begin position="1"/>
        <end position="11"/>
    </location>
</feature>
<dbReference type="Gene3D" id="3.40.30.10">
    <property type="entry name" value="Glutaredoxin"/>
    <property type="match status" value="1"/>
</dbReference>
<dbReference type="Proteomes" id="UP000734218">
    <property type="component" value="Unassembled WGS sequence"/>
</dbReference>
<evidence type="ECO:0000259" key="2">
    <source>
        <dbReference type="PROSITE" id="PS50405"/>
    </source>
</evidence>
<dbReference type="PIRSF" id="PIRSF015753">
    <property type="entry name" value="GST"/>
    <property type="match status" value="1"/>
</dbReference>
<dbReference type="PANTHER" id="PTHR32419:SF6">
    <property type="entry name" value="GLUTATHIONE S-TRANSFERASE OMEGA-LIKE 1-RELATED"/>
    <property type="match status" value="1"/>
</dbReference>
<organism evidence="3 4">
    <name type="scientific">Sphingomonas jejuensis</name>
    <dbReference type="NCBI Taxonomy" id="904715"/>
    <lineage>
        <taxon>Bacteria</taxon>
        <taxon>Pseudomonadati</taxon>
        <taxon>Pseudomonadota</taxon>
        <taxon>Alphaproteobacteria</taxon>
        <taxon>Sphingomonadales</taxon>
        <taxon>Sphingomonadaceae</taxon>
        <taxon>Sphingomonas</taxon>
    </lineage>
</organism>
<dbReference type="CDD" id="cd03190">
    <property type="entry name" value="GST_C_Omega_like"/>
    <property type="match status" value="1"/>
</dbReference>
<dbReference type="SFLD" id="SFLDG01206">
    <property type="entry name" value="Xi.1"/>
    <property type="match status" value="1"/>
</dbReference>
<dbReference type="PANTHER" id="PTHR32419">
    <property type="entry name" value="GLUTATHIONYL-HYDROQUINONE REDUCTASE"/>
    <property type="match status" value="1"/>
</dbReference>
<sequence length="321" mass="35699">MGRMIEGRWHAGEATAGNEGGAFKREDSGFRRWITPHGEPGPDGQDAVPAAAGRYHLYVSHACPWAHRTMIVRALKGLDSLVDVSVVDPLMREDGWTLKGRDGGSGDRIGERRFLHQVYAAARPDYTGKVTVPVLWDREQNAIVNNESSEVIRIFNQAFDDLGAAPGDFYPPALRTDIDAVNDRVYRTLNNGVYRCGFATSQDAYDEAVGPLFETLDWLEARLAGSDWLVGDQMTEADIRLFTTLIRFDPVYHIHFKCSVKRIADYPALSRFVARMMGDDRIAATVHFDQIKAHYYRSHVDLNPSGIVPADPVPLVPGTIG</sequence>
<dbReference type="Pfam" id="PF13409">
    <property type="entry name" value="GST_N_2"/>
    <property type="match status" value="1"/>
</dbReference>
<accession>A0ABX0XP70</accession>
<dbReference type="InterPro" id="IPR004045">
    <property type="entry name" value="Glutathione_S-Trfase_N"/>
</dbReference>
<dbReference type="PROSITE" id="PS50405">
    <property type="entry name" value="GST_CTER"/>
    <property type="match status" value="1"/>
</dbReference>
<dbReference type="InterPro" id="IPR040079">
    <property type="entry name" value="Glutathione_S-Trfase"/>
</dbReference>
<dbReference type="Gene3D" id="1.20.1050.10">
    <property type="match status" value="1"/>
</dbReference>
<dbReference type="Pfam" id="PF13410">
    <property type="entry name" value="GST_C_2"/>
    <property type="match status" value="1"/>
</dbReference>
<dbReference type="InterPro" id="IPR010987">
    <property type="entry name" value="Glutathione-S-Trfase_C-like"/>
</dbReference>
<name>A0ABX0XP70_9SPHN</name>
<dbReference type="InterPro" id="IPR036249">
    <property type="entry name" value="Thioredoxin-like_sf"/>
</dbReference>
<dbReference type="InterPro" id="IPR047047">
    <property type="entry name" value="GST_Omega-like_C"/>
</dbReference>
<dbReference type="SUPFAM" id="SSF52833">
    <property type="entry name" value="Thioredoxin-like"/>
    <property type="match status" value="1"/>
</dbReference>
<evidence type="ECO:0000313" key="3">
    <source>
        <dbReference type="EMBL" id="NJC35003.1"/>
    </source>
</evidence>